<protein>
    <submittedName>
        <fullName evidence="2">Trypsin-like peptidase domain-containing protein</fullName>
    </submittedName>
</protein>
<dbReference type="InterPro" id="IPR043504">
    <property type="entry name" value="Peptidase_S1_PA_chymotrypsin"/>
</dbReference>
<dbReference type="PANTHER" id="PTHR15462:SF8">
    <property type="entry name" value="SERINE PROTEASE"/>
    <property type="match status" value="1"/>
</dbReference>
<evidence type="ECO:0000313" key="2">
    <source>
        <dbReference type="EMBL" id="NEC90926.1"/>
    </source>
</evidence>
<keyword evidence="1" id="KW-0732">Signal</keyword>
<dbReference type="InterPro" id="IPR050966">
    <property type="entry name" value="Glutamyl_endopeptidase"/>
</dbReference>
<dbReference type="InterPro" id="IPR009003">
    <property type="entry name" value="Peptidase_S1_PA"/>
</dbReference>
<sequence length="272" mass="27804">MKRPFRLPRLSGVIGLPGNRRYALLPVVALLAVTSVSGAAHGSAVARPFGVARVAGAARAVPPSARVGALFSGDLEGGHFCTASVVRSGGRDVILTAAHCLSGDGDTDVVFAPGYRNGRAPYGLWRVTKTFVPRAWSDRSDEDSDFAFAVVGSKGGQDLEDAVGANVLVTGRATGVSDVVVTGYPNVLEVPLTCTNRPTVQSRTQQRIECPAFTDGTSGSPWVDGEGEVVGVLGGFEQGGSTDDVSYSAVLGRAAASLYGEASGSADSSGSS</sequence>
<dbReference type="GO" id="GO:0006508">
    <property type="term" value="P:proteolysis"/>
    <property type="evidence" value="ECO:0007669"/>
    <property type="project" value="InterPro"/>
</dbReference>
<name>A0A6B3C3E1_9ACTN</name>
<dbReference type="Gene3D" id="2.40.10.10">
    <property type="entry name" value="Trypsin-like serine proteases"/>
    <property type="match status" value="2"/>
</dbReference>
<proteinExistence type="predicted"/>
<evidence type="ECO:0000256" key="1">
    <source>
        <dbReference type="ARBA" id="ARBA00022729"/>
    </source>
</evidence>
<gene>
    <name evidence="2" type="ORF">G3I71_35160</name>
</gene>
<dbReference type="AlphaFoldDB" id="A0A6B3C3E1"/>
<dbReference type="GO" id="GO:0004252">
    <property type="term" value="F:serine-type endopeptidase activity"/>
    <property type="evidence" value="ECO:0007669"/>
    <property type="project" value="InterPro"/>
</dbReference>
<dbReference type="EMBL" id="JAAGLU010000037">
    <property type="protein sequence ID" value="NEC90926.1"/>
    <property type="molecule type" value="Genomic_DNA"/>
</dbReference>
<dbReference type="Pfam" id="PF13365">
    <property type="entry name" value="Trypsin_2"/>
    <property type="match status" value="1"/>
</dbReference>
<dbReference type="PANTHER" id="PTHR15462">
    <property type="entry name" value="SERINE PROTEASE"/>
    <property type="match status" value="1"/>
</dbReference>
<dbReference type="InterPro" id="IPR018114">
    <property type="entry name" value="TRYPSIN_HIS"/>
</dbReference>
<dbReference type="SUPFAM" id="SSF50494">
    <property type="entry name" value="Trypsin-like serine proteases"/>
    <property type="match status" value="1"/>
</dbReference>
<organism evidence="2">
    <name type="scientific">Streptomyces sp. SID12501</name>
    <dbReference type="NCBI Taxonomy" id="2706042"/>
    <lineage>
        <taxon>Bacteria</taxon>
        <taxon>Bacillati</taxon>
        <taxon>Actinomycetota</taxon>
        <taxon>Actinomycetes</taxon>
        <taxon>Kitasatosporales</taxon>
        <taxon>Streptomycetaceae</taxon>
        <taxon>Streptomyces</taxon>
    </lineage>
</organism>
<accession>A0A6B3C3E1</accession>
<dbReference type="RefSeq" id="WP_164321207.1">
    <property type="nucleotide sequence ID" value="NZ_JAAGLU010000037.1"/>
</dbReference>
<reference evidence="2" key="1">
    <citation type="submission" date="2020-01" db="EMBL/GenBank/DDBJ databases">
        <title>Insect and environment-associated Actinomycetes.</title>
        <authorList>
            <person name="Currrie C."/>
            <person name="Chevrette M."/>
            <person name="Carlson C."/>
            <person name="Stubbendieck R."/>
            <person name="Wendt-Pienkowski E."/>
        </authorList>
    </citation>
    <scope>NUCLEOTIDE SEQUENCE</scope>
    <source>
        <strain evidence="2">SID12501</strain>
    </source>
</reference>
<comment type="caution">
    <text evidence="2">The sequence shown here is derived from an EMBL/GenBank/DDBJ whole genome shotgun (WGS) entry which is preliminary data.</text>
</comment>
<dbReference type="PROSITE" id="PS00134">
    <property type="entry name" value="TRYPSIN_HIS"/>
    <property type="match status" value="1"/>
</dbReference>